<keyword evidence="2" id="KW-1003">Cell membrane</keyword>
<feature type="transmembrane region" description="Helical" evidence="6">
    <location>
        <begin position="368"/>
        <end position="387"/>
    </location>
</feature>
<evidence type="ECO:0008006" key="9">
    <source>
        <dbReference type="Google" id="ProtNLM"/>
    </source>
</evidence>
<evidence type="ECO:0000256" key="6">
    <source>
        <dbReference type="SAM" id="Phobius"/>
    </source>
</evidence>
<sequence>MRRFLKIASWTMIAFALDKVAQTAVIVFLANVLGAAEYGRLTLAQGFVNSAQLFIVLGAGSVLARYIPAMLEESFARAVEIINLCALTILSTAGVLTLAGIAGAPFLATFVLELPASSPIPYWIVAWILLTAVNGLLLTIMLSFEKGRAMGEVSLVGALISIVAVPLSAMHAGFYGAAIALVAVEAAKATLLIVHYLRLLGAEGVSPLTPARRSDAPLLLTFGVPVFLSSALWAPTMWLAQIMLKQFSPGGLASVGVFGFCNNVLGIVILFSTITNRASLPIMSSLKARGDHGAVRKFTASIVSIQMLSALVVGLPLVIFSPYIMSQFGPEFFSERLALVVMVTAGVFISGQQPLVNVLLINDRPITNLAGMAAWSMSLLVITYLMVGIGALAVAYAVLASSILRGLFLVVAASRDLGRRSR</sequence>
<dbReference type="Pfam" id="PF01943">
    <property type="entry name" value="Polysacc_synt"/>
    <property type="match status" value="1"/>
</dbReference>
<feature type="transmembrane region" description="Helical" evidence="6">
    <location>
        <begin position="393"/>
        <end position="413"/>
    </location>
</feature>
<feature type="transmembrane region" description="Helical" evidence="6">
    <location>
        <begin position="337"/>
        <end position="361"/>
    </location>
</feature>
<organism evidence="7 8">
    <name type="scientific">Novosphingobium barchaimii LL02</name>
    <dbReference type="NCBI Taxonomy" id="1114963"/>
    <lineage>
        <taxon>Bacteria</taxon>
        <taxon>Pseudomonadati</taxon>
        <taxon>Pseudomonadota</taxon>
        <taxon>Alphaproteobacteria</taxon>
        <taxon>Sphingomonadales</taxon>
        <taxon>Sphingomonadaceae</taxon>
        <taxon>Novosphingobium</taxon>
    </lineage>
</organism>
<feature type="transmembrane region" description="Helical" evidence="6">
    <location>
        <begin position="298"/>
        <end position="325"/>
    </location>
</feature>
<feature type="transmembrane region" description="Helical" evidence="6">
    <location>
        <begin position="174"/>
        <end position="197"/>
    </location>
</feature>
<evidence type="ECO:0000313" key="8">
    <source>
        <dbReference type="Proteomes" id="UP000052268"/>
    </source>
</evidence>
<feature type="transmembrane region" description="Helical" evidence="6">
    <location>
        <begin position="81"/>
        <end position="108"/>
    </location>
</feature>
<keyword evidence="5 6" id="KW-0472">Membrane</keyword>
<keyword evidence="4 6" id="KW-1133">Transmembrane helix</keyword>
<protein>
    <recommendedName>
        <fullName evidence="9">Polysaccharide biosynthesis protein</fullName>
    </recommendedName>
</protein>
<dbReference type="PATRIC" id="fig|1114963.3.peg.4882"/>
<evidence type="ECO:0000313" key="7">
    <source>
        <dbReference type="EMBL" id="KMS50684.1"/>
    </source>
</evidence>
<dbReference type="InterPro" id="IPR050833">
    <property type="entry name" value="Poly_Biosynth_Transport"/>
</dbReference>
<proteinExistence type="predicted"/>
<reference evidence="7 8" key="1">
    <citation type="journal article" date="2015" name="G3 (Bethesda)">
        <title>Insights into Ongoing Evolution of the Hexachlorocyclohexane Catabolic Pathway from Comparative Genomics of Ten Sphingomonadaceae Strains.</title>
        <authorList>
            <person name="Pearce S.L."/>
            <person name="Oakeshott J.G."/>
            <person name="Pandey G."/>
        </authorList>
    </citation>
    <scope>NUCLEOTIDE SEQUENCE [LARGE SCALE GENOMIC DNA]</scope>
    <source>
        <strain evidence="7 8">LL02</strain>
    </source>
</reference>
<dbReference type="AlphaFoldDB" id="A0A0J7XG51"/>
<comment type="subcellular location">
    <subcellularLocation>
        <location evidence="1">Cell membrane</location>
        <topology evidence="1">Multi-pass membrane protein</topology>
    </subcellularLocation>
</comment>
<evidence type="ECO:0000256" key="5">
    <source>
        <dbReference type="ARBA" id="ARBA00023136"/>
    </source>
</evidence>
<keyword evidence="8" id="KW-1185">Reference proteome</keyword>
<feature type="transmembrane region" description="Helical" evidence="6">
    <location>
        <begin position="149"/>
        <end position="168"/>
    </location>
</feature>
<accession>A0A0J7XG51</accession>
<dbReference type="PANTHER" id="PTHR30250:SF11">
    <property type="entry name" value="O-ANTIGEN TRANSPORTER-RELATED"/>
    <property type="match status" value="1"/>
</dbReference>
<dbReference type="InterPro" id="IPR002797">
    <property type="entry name" value="Polysacc_synth"/>
</dbReference>
<evidence type="ECO:0000256" key="2">
    <source>
        <dbReference type="ARBA" id="ARBA00022475"/>
    </source>
</evidence>
<feature type="transmembrane region" description="Helical" evidence="6">
    <location>
        <begin position="120"/>
        <end position="142"/>
    </location>
</feature>
<dbReference type="GO" id="GO:0005886">
    <property type="term" value="C:plasma membrane"/>
    <property type="evidence" value="ECO:0007669"/>
    <property type="project" value="UniProtKB-SubCell"/>
</dbReference>
<gene>
    <name evidence="7" type="ORF">V474_06185</name>
</gene>
<comment type="caution">
    <text evidence="7">The sequence shown here is derived from an EMBL/GenBank/DDBJ whole genome shotgun (WGS) entry which is preliminary data.</text>
</comment>
<feature type="transmembrane region" description="Helical" evidence="6">
    <location>
        <begin position="218"/>
        <end position="240"/>
    </location>
</feature>
<feature type="transmembrane region" description="Helical" evidence="6">
    <location>
        <begin position="51"/>
        <end position="69"/>
    </location>
</feature>
<name>A0A0J7XG51_9SPHN</name>
<keyword evidence="3 6" id="KW-0812">Transmembrane</keyword>
<evidence type="ECO:0000256" key="3">
    <source>
        <dbReference type="ARBA" id="ARBA00022692"/>
    </source>
</evidence>
<dbReference type="Proteomes" id="UP000052268">
    <property type="component" value="Unassembled WGS sequence"/>
</dbReference>
<feature type="transmembrane region" description="Helical" evidence="6">
    <location>
        <begin position="252"/>
        <end position="277"/>
    </location>
</feature>
<dbReference type="PANTHER" id="PTHR30250">
    <property type="entry name" value="PST FAMILY PREDICTED COLANIC ACID TRANSPORTER"/>
    <property type="match status" value="1"/>
</dbReference>
<evidence type="ECO:0000256" key="1">
    <source>
        <dbReference type="ARBA" id="ARBA00004651"/>
    </source>
</evidence>
<dbReference type="EMBL" id="JACU01000015">
    <property type="protein sequence ID" value="KMS50684.1"/>
    <property type="molecule type" value="Genomic_DNA"/>
</dbReference>
<evidence type="ECO:0000256" key="4">
    <source>
        <dbReference type="ARBA" id="ARBA00022989"/>
    </source>
</evidence>